<reference evidence="2" key="2">
    <citation type="submission" date="2025-08" db="UniProtKB">
        <authorList>
            <consortium name="RefSeq"/>
        </authorList>
    </citation>
    <scope>IDENTIFICATION</scope>
</reference>
<organism evidence="1 2">
    <name type="scientific">Theobroma cacao</name>
    <name type="common">Cacao</name>
    <name type="synonym">Cocoa</name>
    <dbReference type="NCBI Taxonomy" id="3641"/>
    <lineage>
        <taxon>Eukaryota</taxon>
        <taxon>Viridiplantae</taxon>
        <taxon>Streptophyta</taxon>
        <taxon>Embryophyta</taxon>
        <taxon>Tracheophyta</taxon>
        <taxon>Spermatophyta</taxon>
        <taxon>Magnoliopsida</taxon>
        <taxon>eudicotyledons</taxon>
        <taxon>Gunneridae</taxon>
        <taxon>Pentapetalae</taxon>
        <taxon>rosids</taxon>
        <taxon>malvids</taxon>
        <taxon>Malvales</taxon>
        <taxon>Malvaceae</taxon>
        <taxon>Byttnerioideae</taxon>
        <taxon>Theobroma</taxon>
    </lineage>
</organism>
<evidence type="ECO:0000313" key="1">
    <source>
        <dbReference type="Proteomes" id="UP000694886"/>
    </source>
</evidence>
<dbReference type="Gramene" id="Tc05v2_t007580.1">
    <property type="protein sequence ID" value="Tc05v2_p007580.1"/>
    <property type="gene ID" value="Tc05v2_g007580"/>
</dbReference>
<sequence>MANNLSLRSILDANTLTGPNFFDLFRNLKIVLKQKKKSYVLNIPIPPVPVANVNVEDKEAYQRHKDDDDQAACVMLTSMTPELQKQYEHMDVQSIILHLRKLFDKEWRIERYEISKELFRCKMVEMSFLRPHVPKMIGLIERLRQLGLAMDHGLSIDLILQSLLDSFS</sequence>
<dbReference type="GeneID" id="108661919"/>
<dbReference type="Pfam" id="PF14223">
    <property type="entry name" value="Retrotran_gag_2"/>
    <property type="match status" value="1"/>
</dbReference>
<gene>
    <name evidence="2" type="primary">LOC108661919</name>
</gene>
<proteinExistence type="predicted"/>
<reference evidence="1" key="1">
    <citation type="journal article" date="1997" name="Nucleic Acids Res.">
        <title>tRNAscan-SE: a program for improved detection of transfer RNA genes in genomic sequence.</title>
        <authorList>
            <person name="Lowe T.M."/>
            <person name="Eddy S.R."/>
        </authorList>
    </citation>
    <scope>NUCLEOTIDE SEQUENCE [LARGE SCALE GENOMIC DNA]</scope>
    <source>
        <strain evidence="1">r\B97-61/B2</strain>
    </source>
</reference>
<dbReference type="AlphaFoldDB" id="A0AB32WAA2"/>
<dbReference type="RefSeq" id="XP_017976397.1">
    <property type="nucleotide sequence ID" value="XM_018120908.1"/>
</dbReference>
<dbReference type="KEGG" id="tcc:108661919"/>
<accession>A0AB32WAA2</accession>
<dbReference type="Proteomes" id="UP000694886">
    <property type="component" value="Chromosome 5"/>
</dbReference>
<name>A0AB32WAA2_THECC</name>
<evidence type="ECO:0000313" key="2">
    <source>
        <dbReference type="RefSeq" id="XP_017976397.1"/>
    </source>
</evidence>
<protein>
    <submittedName>
        <fullName evidence="2">Uncharacterized protein LOC108661919</fullName>
    </submittedName>
</protein>